<reference evidence="5 6" key="1">
    <citation type="journal article" date="2016" name="Genome Biol. Evol.">
        <title>Gene Family Evolution Reflects Adaptation to Soil Environmental Stressors in the Genome of the Collembolan Orchesella cincta.</title>
        <authorList>
            <person name="Faddeeva-Vakhrusheva A."/>
            <person name="Derks M.F."/>
            <person name="Anvar S.Y."/>
            <person name="Agamennone V."/>
            <person name="Suring W."/>
            <person name="Smit S."/>
            <person name="van Straalen N.M."/>
            <person name="Roelofs D."/>
        </authorList>
    </citation>
    <scope>NUCLEOTIDE SEQUENCE [LARGE SCALE GENOMIC DNA]</scope>
    <source>
        <tissue evidence="5">Mixed pool</tissue>
    </source>
</reference>
<gene>
    <name evidence="5" type="ORF">Ocin01_11640</name>
</gene>
<keyword evidence="2" id="KW-0175">Coiled coil</keyword>
<evidence type="ECO:0000313" key="5">
    <source>
        <dbReference type="EMBL" id="ODM95042.1"/>
    </source>
</evidence>
<dbReference type="STRING" id="48709.A0A1D2MQ67"/>
<dbReference type="EMBL" id="LJIJ01000718">
    <property type="protein sequence ID" value="ODM95042.1"/>
    <property type="molecule type" value="Genomic_DNA"/>
</dbReference>
<feature type="compositionally biased region" description="Basic and acidic residues" evidence="3">
    <location>
        <begin position="151"/>
        <end position="165"/>
    </location>
</feature>
<dbReference type="InterPro" id="IPR018612">
    <property type="entry name" value="NSRP1_N"/>
</dbReference>
<evidence type="ECO:0000256" key="3">
    <source>
        <dbReference type="SAM" id="MobiDB-lite"/>
    </source>
</evidence>
<dbReference type="PANTHER" id="PTHR31938:SF4">
    <property type="entry name" value="NUCLEAR SPECKLE SPLICING REGULATORY PROTEIN 1"/>
    <property type="match status" value="1"/>
</dbReference>
<keyword evidence="6" id="KW-1185">Reference proteome</keyword>
<feature type="region of interest" description="Disordered" evidence="3">
    <location>
        <begin position="150"/>
        <end position="246"/>
    </location>
</feature>
<dbReference type="PANTHER" id="PTHR31938">
    <property type="entry name" value="NUCLEAR SPECKLE SPLICING REGULATORY PROTEIN 1"/>
    <property type="match status" value="1"/>
</dbReference>
<evidence type="ECO:0000259" key="4">
    <source>
        <dbReference type="Pfam" id="PF09745"/>
    </source>
</evidence>
<dbReference type="Proteomes" id="UP000094527">
    <property type="component" value="Unassembled WGS sequence"/>
</dbReference>
<evidence type="ECO:0000256" key="2">
    <source>
        <dbReference type="ARBA" id="ARBA00023054"/>
    </source>
</evidence>
<feature type="region of interest" description="Disordered" evidence="3">
    <location>
        <begin position="71"/>
        <end position="94"/>
    </location>
</feature>
<feature type="domain" description="Nuclear speckle splicing regulatory protein 1 N-terminal" evidence="4">
    <location>
        <begin position="22"/>
        <end position="137"/>
    </location>
</feature>
<dbReference type="InterPro" id="IPR042816">
    <property type="entry name" value="Nsrp1"/>
</dbReference>
<proteinExistence type="inferred from homology"/>
<dbReference type="AlphaFoldDB" id="A0A1D2MQ67"/>
<sequence>MAKPNIMAKMKFGSMQHKQAAQTLKKALEEDPTVFQYDEVYDEMDKDRTEKREKAKGDKKPKYIGELMKTAERRQRENERRIEKQAQKDIEKEGDMYKDKEAFVTGAYKRKMEELKRLEDEEKRQDAIDDMAEVTKQKDLSGFYRHLYRQTMHEEKTGKEVKDEKETDESSPAKKAKYEKSSSDEEEHGSSPRHQSSSRKDSESHHHHREKGKELERHKEKRHHHRDRSRDRDTDKERRRDSDEKRGRDKMNAFVIFAATKIAGMRDDIAHESVPVPLAVIGGAGVSPEHPDATEADLRVGAHVWREVESLKSQGTKRTVHKLPLPVLVKVMILSLQVCQSNSVSILSGKRER</sequence>
<protein>
    <submittedName>
        <fullName evidence="5">Nuclear speckle splicing regulatory protein 1</fullName>
    </submittedName>
</protein>
<dbReference type="Pfam" id="PF09745">
    <property type="entry name" value="NSRP1_N"/>
    <property type="match status" value="1"/>
</dbReference>
<comment type="caution">
    <text evidence="5">The sequence shown here is derived from an EMBL/GenBank/DDBJ whole genome shotgun (WGS) entry which is preliminary data.</text>
</comment>
<dbReference type="OMA" id="HQVYLGD"/>
<organism evidence="5 6">
    <name type="scientific">Orchesella cincta</name>
    <name type="common">Springtail</name>
    <name type="synonym">Podura cincta</name>
    <dbReference type="NCBI Taxonomy" id="48709"/>
    <lineage>
        <taxon>Eukaryota</taxon>
        <taxon>Metazoa</taxon>
        <taxon>Ecdysozoa</taxon>
        <taxon>Arthropoda</taxon>
        <taxon>Hexapoda</taxon>
        <taxon>Collembola</taxon>
        <taxon>Entomobryomorpha</taxon>
        <taxon>Entomobryoidea</taxon>
        <taxon>Orchesellidae</taxon>
        <taxon>Orchesellinae</taxon>
        <taxon>Orchesella</taxon>
    </lineage>
</organism>
<dbReference type="OrthoDB" id="446635at2759"/>
<accession>A0A1D2MQ67</accession>
<name>A0A1D2MQ67_ORCCI</name>
<comment type="similarity">
    <text evidence="1">Belongs to the NSRP1 family.</text>
</comment>
<dbReference type="GO" id="GO:0000381">
    <property type="term" value="P:regulation of alternative mRNA splicing, via spliceosome"/>
    <property type="evidence" value="ECO:0007669"/>
    <property type="project" value="InterPro"/>
</dbReference>
<evidence type="ECO:0000256" key="1">
    <source>
        <dbReference type="ARBA" id="ARBA00010126"/>
    </source>
</evidence>
<evidence type="ECO:0000313" key="6">
    <source>
        <dbReference type="Proteomes" id="UP000094527"/>
    </source>
</evidence>
<feature type="compositionally biased region" description="Basic and acidic residues" evidence="3">
    <location>
        <begin position="228"/>
        <end position="246"/>
    </location>
</feature>